<dbReference type="Gene3D" id="1.10.10.10">
    <property type="entry name" value="Winged helix-like DNA-binding domain superfamily/Winged helix DNA-binding domain"/>
    <property type="match status" value="1"/>
</dbReference>
<evidence type="ECO:0000256" key="4">
    <source>
        <dbReference type="ARBA" id="ARBA00023163"/>
    </source>
</evidence>
<sequence length="322" mass="37311">MQTTYIFIYTNISCTTNIIYIFNVSEVKMELKQLTYFIQITEDKSFSKAAKHLFVTQQALSKAISNLEEELDVPLFNRTYSGLELTQYGTILHKRAKNIINQSVETFDEIKKSKLNFDRKVTIVVSYGLIQELSTNILPKFRNLYPDIELTIRDHPDLICEHIILDSQSDLGCVVGPVDDDLFESTLLLSDDLYMLINKNNYISQIDSLTINHLKNQDYVLPTDDFRISNIFKSYCKSNGFTPNVNFVSNEISFLQRMVHFNEGITILPRHDVPQLVYSNIIPVKFPDRLNLQIYLVRRKNETYSVGCNTLWNFLTSHSQTT</sequence>
<gene>
    <name evidence="6" type="ORF">GC105_01830</name>
</gene>
<dbReference type="GO" id="GO:0003677">
    <property type="term" value="F:DNA binding"/>
    <property type="evidence" value="ECO:0007669"/>
    <property type="project" value="UniProtKB-KW"/>
</dbReference>
<comment type="caution">
    <text evidence="6">The sequence shown here is derived from an EMBL/GenBank/DDBJ whole genome shotgun (WGS) entry which is preliminary data.</text>
</comment>
<dbReference type="Proteomes" id="UP000440004">
    <property type="component" value="Unassembled WGS sequence"/>
</dbReference>
<dbReference type="EMBL" id="WHNX01000002">
    <property type="protein sequence ID" value="MPW24532.1"/>
    <property type="molecule type" value="Genomic_DNA"/>
</dbReference>
<dbReference type="InterPro" id="IPR036388">
    <property type="entry name" value="WH-like_DNA-bd_sf"/>
</dbReference>
<accession>A0A6A7K526</accession>
<comment type="similarity">
    <text evidence="1">Belongs to the LysR transcriptional regulatory family.</text>
</comment>
<feature type="domain" description="HTH lysR-type" evidence="5">
    <location>
        <begin position="29"/>
        <end position="86"/>
    </location>
</feature>
<dbReference type="Gene3D" id="3.40.190.290">
    <property type="match status" value="1"/>
</dbReference>
<dbReference type="PANTHER" id="PTHR30419:SF8">
    <property type="entry name" value="NITROGEN ASSIMILATION TRANSCRIPTIONAL ACTIVATOR-RELATED"/>
    <property type="match status" value="1"/>
</dbReference>
<dbReference type="CDD" id="cd05466">
    <property type="entry name" value="PBP2_LTTR_substrate"/>
    <property type="match status" value="1"/>
</dbReference>
<dbReference type="Pfam" id="PF00126">
    <property type="entry name" value="HTH_1"/>
    <property type="match status" value="1"/>
</dbReference>
<evidence type="ECO:0000256" key="3">
    <source>
        <dbReference type="ARBA" id="ARBA00023125"/>
    </source>
</evidence>
<evidence type="ECO:0000313" key="7">
    <source>
        <dbReference type="Proteomes" id="UP000440004"/>
    </source>
</evidence>
<dbReference type="InterPro" id="IPR000847">
    <property type="entry name" value="LysR_HTH_N"/>
</dbReference>
<name>A0A6A7K526_9FIRM</name>
<evidence type="ECO:0000256" key="1">
    <source>
        <dbReference type="ARBA" id="ARBA00009437"/>
    </source>
</evidence>
<dbReference type="SUPFAM" id="SSF46785">
    <property type="entry name" value="Winged helix' DNA-binding domain"/>
    <property type="match status" value="1"/>
</dbReference>
<keyword evidence="7" id="KW-1185">Reference proteome</keyword>
<protein>
    <submittedName>
        <fullName evidence="6">LysR family transcriptional regulator</fullName>
    </submittedName>
</protein>
<evidence type="ECO:0000256" key="2">
    <source>
        <dbReference type="ARBA" id="ARBA00023015"/>
    </source>
</evidence>
<dbReference type="PRINTS" id="PR00039">
    <property type="entry name" value="HTHLYSR"/>
</dbReference>
<keyword evidence="2" id="KW-0805">Transcription regulation</keyword>
<dbReference type="PANTHER" id="PTHR30419">
    <property type="entry name" value="HTH-TYPE TRANSCRIPTIONAL REGULATOR YBHD"/>
    <property type="match status" value="1"/>
</dbReference>
<dbReference type="PROSITE" id="PS50931">
    <property type="entry name" value="HTH_LYSR"/>
    <property type="match status" value="1"/>
</dbReference>
<dbReference type="AlphaFoldDB" id="A0A6A7K526"/>
<dbReference type="InterPro" id="IPR036390">
    <property type="entry name" value="WH_DNA-bd_sf"/>
</dbReference>
<evidence type="ECO:0000313" key="6">
    <source>
        <dbReference type="EMBL" id="MPW24532.1"/>
    </source>
</evidence>
<keyword evidence="4" id="KW-0804">Transcription</keyword>
<dbReference type="GO" id="GO:0005829">
    <property type="term" value="C:cytosol"/>
    <property type="evidence" value="ECO:0007669"/>
    <property type="project" value="TreeGrafter"/>
</dbReference>
<organism evidence="6 7">
    <name type="scientific">Alkalibaculum sporogenes</name>
    <dbReference type="NCBI Taxonomy" id="2655001"/>
    <lineage>
        <taxon>Bacteria</taxon>
        <taxon>Bacillati</taxon>
        <taxon>Bacillota</taxon>
        <taxon>Clostridia</taxon>
        <taxon>Eubacteriales</taxon>
        <taxon>Eubacteriaceae</taxon>
        <taxon>Alkalibaculum</taxon>
    </lineage>
</organism>
<dbReference type="Pfam" id="PF03466">
    <property type="entry name" value="LysR_substrate"/>
    <property type="match status" value="1"/>
</dbReference>
<dbReference type="GO" id="GO:0003700">
    <property type="term" value="F:DNA-binding transcription factor activity"/>
    <property type="evidence" value="ECO:0007669"/>
    <property type="project" value="InterPro"/>
</dbReference>
<reference evidence="6 7" key="1">
    <citation type="submission" date="2019-10" db="EMBL/GenBank/DDBJ databases">
        <title>Alkalibaculum tamaniensis sp.nov., a new alkaliphilic acetogen, isolated on methoxylated aromatics from a mud volcano.</title>
        <authorList>
            <person name="Khomyakova M.A."/>
            <person name="Merkel A.Y."/>
            <person name="Bonch-Osmolovskaya E.A."/>
            <person name="Slobodkin A.I."/>
        </authorList>
    </citation>
    <scope>NUCLEOTIDE SEQUENCE [LARGE SCALE GENOMIC DNA]</scope>
    <source>
        <strain evidence="6 7">M08DMB</strain>
    </source>
</reference>
<dbReference type="SUPFAM" id="SSF53850">
    <property type="entry name" value="Periplasmic binding protein-like II"/>
    <property type="match status" value="1"/>
</dbReference>
<dbReference type="InterPro" id="IPR050950">
    <property type="entry name" value="HTH-type_LysR_regulators"/>
</dbReference>
<keyword evidence="3" id="KW-0238">DNA-binding</keyword>
<dbReference type="InterPro" id="IPR005119">
    <property type="entry name" value="LysR_subst-bd"/>
</dbReference>
<evidence type="ECO:0000259" key="5">
    <source>
        <dbReference type="PROSITE" id="PS50931"/>
    </source>
</evidence>
<dbReference type="FunFam" id="1.10.10.10:FF:000001">
    <property type="entry name" value="LysR family transcriptional regulator"/>
    <property type="match status" value="1"/>
</dbReference>
<proteinExistence type="inferred from homology"/>